<evidence type="ECO:0000313" key="4">
    <source>
        <dbReference type="EMBL" id="KAF7555918.1"/>
    </source>
</evidence>
<organism evidence="4 5">
    <name type="scientific">Cylindrodendrum hubeiense</name>
    <dbReference type="NCBI Taxonomy" id="595255"/>
    <lineage>
        <taxon>Eukaryota</taxon>
        <taxon>Fungi</taxon>
        <taxon>Dikarya</taxon>
        <taxon>Ascomycota</taxon>
        <taxon>Pezizomycotina</taxon>
        <taxon>Sordariomycetes</taxon>
        <taxon>Hypocreomycetidae</taxon>
        <taxon>Hypocreales</taxon>
        <taxon>Nectriaceae</taxon>
        <taxon>Cylindrodendrum</taxon>
    </lineage>
</organism>
<evidence type="ECO:0000259" key="3">
    <source>
        <dbReference type="Pfam" id="PF05368"/>
    </source>
</evidence>
<accession>A0A9P5LLQ6</accession>
<gene>
    <name evidence="4" type="ORF">G7Z17_g1797</name>
</gene>
<evidence type="ECO:0000256" key="1">
    <source>
        <dbReference type="ARBA" id="ARBA00006328"/>
    </source>
</evidence>
<keyword evidence="2" id="KW-0521">NADP</keyword>
<dbReference type="PANTHER" id="PTHR42748:SF7">
    <property type="entry name" value="NMRA LIKE REDOX SENSOR 1-RELATED"/>
    <property type="match status" value="1"/>
</dbReference>
<dbReference type="Proteomes" id="UP000722485">
    <property type="component" value="Unassembled WGS sequence"/>
</dbReference>
<dbReference type="FunFam" id="3.40.50.720:FF:000528">
    <property type="entry name" value="Nucleoside-diphosphate-sugar epimerase family protein"/>
    <property type="match status" value="1"/>
</dbReference>
<comment type="caution">
    <text evidence="4">The sequence shown here is derived from an EMBL/GenBank/DDBJ whole genome shotgun (WGS) entry which is preliminary data.</text>
</comment>
<reference evidence="4" key="1">
    <citation type="submission" date="2020-03" db="EMBL/GenBank/DDBJ databases">
        <title>Draft Genome Sequence of Cylindrodendrum hubeiense.</title>
        <authorList>
            <person name="Buettner E."/>
            <person name="Kellner H."/>
        </authorList>
    </citation>
    <scope>NUCLEOTIDE SEQUENCE</scope>
    <source>
        <strain evidence="4">IHI 201604</strain>
    </source>
</reference>
<feature type="domain" description="NmrA-like" evidence="3">
    <location>
        <begin position="2"/>
        <end position="266"/>
    </location>
</feature>
<protein>
    <recommendedName>
        <fullName evidence="3">NmrA-like domain-containing protein</fullName>
    </recommendedName>
</protein>
<dbReference type="GO" id="GO:0005634">
    <property type="term" value="C:nucleus"/>
    <property type="evidence" value="ECO:0007669"/>
    <property type="project" value="TreeGrafter"/>
</dbReference>
<name>A0A9P5LLQ6_9HYPO</name>
<evidence type="ECO:0000313" key="5">
    <source>
        <dbReference type="Proteomes" id="UP000722485"/>
    </source>
</evidence>
<keyword evidence="5" id="KW-1185">Reference proteome</keyword>
<dbReference type="SUPFAM" id="SSF51735">
    <property type="entry name" value="NAD(P)-binding Rossmann-fold domains"/>
    <property type="match status" value="1"/>
</dbReference>
<dbReference type="PANTHER" id="PTHR42748">
    <property type="entry name" value="NITROGEN METABOLITE REPRESSION PROTEIN NMRA FAMILY MEMBER"/>
    <property type="match status" value="1"/>
</dbReference>
<dbReference type="AlphaFoldDB" id="A0A9P5LLQ6"/>
<sequence>MSRTVLITGATGNQGGAVVTNLLQANADFTILAVTRNAASPAAQKLSQRSPKIKLVQGDLDNPATIFLNASNVVSGPIWGVYSVQGQTVENEVKQGKALIDESIKNGVKFFVYSSVDRGGDKSFDNPTPVPHFASKHQVEHHLVEKASDGSMGWTILRPAGFLDNYTPGFQAKVFFTAWKVALKSRPLQVIAVSDIGLFAAQAFMNPDQYNGRALSLAGDELTFDDAAKIFKQKTGQTIPTTFGFMGWFVLYMVKDVGTMFKWMEDEGFGANLQELKMIQPRLVDFGTYIEKQSGFVTE</sequence>
<dbReference type="EMBL" id="JAANBB010000016">
    <property type="protein sequence ID" value="KAF7555918.1"/>
    <property type="molecule type" value="Genomic_DNA"/>
</dbReference>
<dbReference type="Gene3D" id="3.40.50.720">
    <property type="entry name" value="NAD(P)-binding Rossmann-like Domain"/>
    <property type="match status" value="1"/>
</dbReference>
<proteinExistence type="inferred from homology"/>
<comment type="similarity">
    <text evidence="1">Belongs to the NmrA-type oxidoreductase family.</text>
</comment>
<evidence type="ECO:0000256" key="2">
    <source>
        <dbReference type="ARBA" id="ARBA00022857"/>
    </source>
</evidence>
<dbReference type="InterPro" id="IPR051164">
    <property type="entry name" value="NmrA-like_oxidored"/>
</dbReference>
<dbReference type="InterPro" id="IPR036291">
    <property type="entry name" value="NAD(P)-bd_dom_sf"/>
</dbReference>
<dbReference type="InterPro" id="IPR008030">
    <property type="entry name" value="NmrA-like"/>
</dbReference>
<dbReference type="Gene3D" id="3.90.25.10">
    <property type="entry name" value="UDP-galactose 4-epimerase, domain 1"/>
    <property type="match status" value="1"/>
</dbReference>
<dbReference type="OrthoDB" id="9997102at2759"/>
<dbReference type="Pfam" id="PF05368">
    <property type="entry name" value="NmrA"/>
    <property type="match status" value="1"/>
</dbReference>